<comment type="caution">
    <text evidence="2">The sequence shown here is derived from an EMBL/GenBank/DDBJ whole genome shotgun (WGS) entry which is preliminary data.</text>
</comment>
<organism evidence="2 3">
    <name type="scientific">Myotis myotis</name>
    <name type="common">Greater mouse-eared bat</name>
    <name type="synonym">Vespertilio myotis</name>
    <dbReference type="NCBI Taxonomy" id="51298"/>
    <lineage>
        <taxon>Eukaryota</taxon>
        <taxon>Metazoa</taxon>
        <taxon>Chordata</taxon>
        <taxon>Craniata</taxon>
        <taxon>Vertebrata</taxon>
        <taxon>Euteleostomi</taxon>
        <taxon>Mammalia</taxon>
        <taxon>Eutheria</taxon>
        <taxon>Laurasiatheria</taxon>
        <taxon>Chiroptera</taxon>
        <taxon>Yangochiroptera</taxon>
        <taxon>Vespertilionidae</taxon>
        <taxon>Myotis</taxon>
    </lineage>
</organism>
<dbReference type="EMBL" id="JABWUV010000010">
    <property type="protein sequence ID" value="KAF6324779.1"/>
    <property type="molecule type" value="Genomic_DNA"/>
</dbReference>
<keyword evidence="3" id="KW-1185">Reference proteome</keyword>
<gene>
    <name evidence="2" type="ORF">mMyoMyo1_008249</name>
</gene>
<proteinExistence type="predicted"/>
<evidence type="ECO:0000256" key="1">
    <source>
        <dbReference type="SAM" id="MobiDB-lite"/>
    </source>
</evidence>
<reference evidence="2 3" key="1">
    <citation type="journal article" date="2020" name="Nature">
        <title>Six reference-quality genomes reveal evolution of bat adaptations.</title>
        <authorList>
            <person name="Jebb D."/>
            <person name="Huang Z."/>
            <person name="Pippel M."/>
            <person name="Hughes G.M."/>
            <person name="Lavrichenko K."/>
            <person name="Devanna P."/>
            <person name="Winkler S."/>
            <person name="Jermiin L.S."/>
            <person name="Skirmuntt E.C."/>
            <person name="Katzourakis A."/>
            <person name="Burkitt-Gray L."/>
            <person name="Ray D.A."/>
            <person name="Sullivan K.A.M."/>
            <person name="Roscito J.G."/>
            <person name="Kirilenko B.M."/>
            <person name="Davalos L.M."/>
            <person name="Corthals A.P."/>
            <person name="Power M.L."/>
            <person name="Jones G."/>
            <person name="Ransome R.D."/>
            <person name="Dechmann D.K.N."/>
            <person name="Locatelli A.G."/>
            <person name="Puechmaille S.J."/>
            <person name="Fedrigo O."/>
            <person name="Jarvis E.D."/>
            <person name="Hiller M."/>
            <person name="Vernes S.C."/>
            <person name="Myers E.W."/>
            <person name="Teeling E.C."/>
        </authorList>
    </citation>
    <scope>NUCLEOTIDE SEQUENCE [LARGE SCALE GENOMIC DNA]</scope>
    <source>
        <strain evidence="2">MMyoMyo1</strain>
        <tissue evidence="2">Flight muscle</tissue>
    </source>
</reference>
<name>A0A7J7VI32_MYOMY</name>
<evidence type="ECO:0000313" key="2">
    <source>
        <dbReference type="EMBL" id="KAF6324779.1"/>
    </source>
</evidence>
<feature type="region of interest" description="Disordered" evidence="1">
    <location>
        <begin position="98"/>
        <end position="120"/>
    </location>
</feature>
<dbReference type="AlphaFoldDB" id="A0A7J7VI32"/>
<evidence type="ECO:0000313" key="3">
    <source>
        <dbReference type="Proteomes" id="UP000527355"/>
    </source>
</evidence>
<accession>A0A7J7VI32</accession>
<dbReference type="Proteomes" id="UP000527355">
    <property type="component" value="Unassembled WGS sequence"/>
</dbReference>
<sequence length="120" mass="13014">MCNPNKTRGPPPLILPYNENFKNLTSKALKATRVSCLRCPEAVGRGLYNTKQDFLKSLLLNLLLQPHPSQQQCFSSLFLFLPQSSSAPGPWLSLMSRGAAAPLSSPPPASGTVLPRQPIS</sequence>
<protein>
    <submittedName>
        <fullName evidence="2">Uncharacterized protein</fullName>
    </submittedName>
</protein>